<dbReference type="AlphaFoldDB" id="A0A291RE34"/>
<feature type="domain" description="FHA" evidence="2">
    <location>
        <begin position="141"/>
        <end position="199"/>
    </location>
</feature>
<gene>
    <name evidence="3" type="ORF">CRH09_04455</name>
</gene>
<evidence type="ECO:0000313" key="3">
    <source>
        <dbReference type="EMBL" id="ATL65569.1"/>
    </source>
</evidence>
<dbReference type="SMART" id="SM00240">
    <property type="entry name" value="FHA"/>
    <property type="match status" value="1"/>
</dbReference>
<organism evidence="3 4">
    <name type="scientific">Nocardia terpenica</name>
    <dbReference type="NCBI Taxonomy" id="455432"/>
    <lineage>
        <taxon>Bacteria</taxon>
        <taxon>Bacillati</taxon>
        <taxon>Actinomycetota</taxon>
        <taxon>Actinomycetes</taxon>
        <taxon>Mycobacteriales</taxon>
        <taxon>Nocardiaceae</taxon>
        <taxon>Nocardia</taxon>
    </lineage>
</organism>
<dbReference type="SUPFAM" id="SSF49879">
    <property type="entry name" value="SMAD/FHA domain"/>
    <property type="match status" value="1"/>
</dbReference>
<dbReference type="Proteomes" id="UP000221961">
    <property type="component" value="Chromosome"/>
</dbReference>
<dbReference type="InterPro" id="IPR008984">
    <property type="entry name" value="SMAD_FHA_dom_sf"/>
</dbReference>
<dbReference type="Gene3D" id="2.60.200.20">
    <property type="match status" value="1"/>
</dbReference>
<dbReference type="InterPro" id="IPR000253">
    <property type="entry name" value="FHA_dom"/>
</dbReference>
<sequence>MVSCPDGHVSTATDYCDVCGTAIGPVTEVAAPSARCPACDSPIDGRFCEVCGHDSALPAPVPDPSPAPTMTAPPTIVAAAESNSDVPPVEEPPNRTAWVAIVTADREFYERVRARKGPDADRVEFPDYYPERRIGLQGTDFLIGKRSVSQGVYPDIDLGIPPVDIGVSRSHARIHLDGDTATITDLGSTNGTSLNGSDDLIPPHTPIPLHPDDRIHVGGWTTITVTRGAPGGG</sequence>
<dbReference type="PROSITE" id="PS50006">
    <property type="entry name" value="FHA_DOMAIN"/>
    <property type="match status" value="1"/>
</dbReference>
<dbReference type="Pfam" id="PF00498">
    <property type="entry name" value="FHA"/>
    <property type="match status" value="1"/>
</dbReference>
<proteinExistence type="predicted"/>
<dbReference type="EMBL" id="CP023778">
    <property type="protein sequence ID" value="ATL65569.1"/>
    <property type="molecule type" value="Genomic_DNA"/>
</dbReference>
<dbReference type="RefSeq" id="WP_098692841.1">
    <property type="nucleotide sequence ID" value="NZ_CP023778.1"/>
</dbReference>
<reference evidence="3 4" key="1">
    <citation type="submission" date="2017-10" db="EMBL/GenBank/DDBJ databases">
        <title>Comparative genomics between pathogenic Norcardia.</title>
        <authorList>
            <person name="Zeng L."/>
        </authorList>
    </citation>
    <scope>NUCLEOTIDE SEQUENCE [LARGE SCALE GENOMIC DNA]</scope>
    <source>
        <strain evidence="3 4">NC_YFY_NT001</strain>
    </source>
</reference>
<dbReference type="GeneID" id="88356687"/>
<evidence type="ECO:0000256" key="1">
    <source>
        <dbReference type="ARBA" id="ARBA00022553"/>
    </source>
</evidence>
<accession>A0A291RE34</accession>
<dbReference type="KEGG" id="ntp:CRH09_04455"/>
<evidence type="ECO:0000313" key="4">
    <source>
        <dbReference type="Proteomes" id="UP000221961"/>
    </source>
</evidence>
<dbReference type="InterPro" id="IPR050923">
    <property type="entry name" value="Cell_Proc_Reg/RNA_Proc"/>
</dbReference>
<name>A0A291RE34_9NOCA</name>
<keyword evidence="1" id="KW-0597">Phosphoprotein</keyword>
<dbReference type="CDD" id="cd00060">
    <property type="entry name" value="FHA"/>
    <property type="match status" value="1"/>
</dbReference>
<evidence type="ECO:0000259" key="2">
    <source>
        <dbReference type="PROSITE" id="PS50006"/>
    </source>
</evidence>
<dbReference type="PANTHER" id="PTHR23308">
    <property type="entry name" value="NUCLEAR INHIBITOR OF PROTEIN PHOSPHATASE-1"/>
    <property type="match status" value="1"/>
</dbReference>
<protein>
    <recommendedName>
        <fullName evidence="2">FHA domain-containing protein</fullName>
    </recommendedName>
</protein>